<evidence type="ECO:0000313" key="3">
    <source>
        <dbReference type="Proteomes" id="UP000245998"/>
    </source>
</evidence>
<reference evidence="2 3" key="1">
    <citation type="submission" date="2018-04" db="EMBL/GenBank/DDBJ databases">
        <title>Camelliibacillus theae gen. nov., sp. nov., isolated from Pu'er tea.</title>
        <authorList>
            <person name="Niu L."/>
        </authorList>
    </citation>
    <scope>NUCLEOTIDE SEQUENCE [LARGE SCALE GENOMIC DNA]</scope>
    <source>
        <strain evidence="2 3">T8</strain>
    </source>
</reference>
<feature type="transmembrane region" description="Helical" evidence="1">
    <location>
        <begin position="61"/>
        <end position="84"/>
    </location>
</feature>
<dbReference type="EMBL" id="QCZG01000021">
    <property type="protein sequence ID" value="PWA10687.1"/>
    <property type="molecule type" value="Genomic_DNA"/>
</dbReference>
<keyword evidence="3" id="KW-1185">Reference proteome</keyword>
<comment type="caution">
    <text evidence="2">The sequence shown here is derived from an EMBL/GenBank/DDBJ whole genome shotgun (WGS) entry which is preliminary data.</text>
</comment>
<organism evidence="2 3">
    <name type="scientific">Pueribacillus theae</name>
    <dbReference type="NCBI Taxonomy" id="2171751"/>
    <lineage>
        <taxon>Bacteria</taxon>
        <taxon>Bacillati</taxon>
        <taxon>Bacillota</taxon>
        <taxon>Bacilli</taxon>
        <taxon>Bacillales</taxon>
        <taxon>Bacillaceae</taxon>
        <taxon>Pueribacillus</taxon>
    </lineage>
</organism>
<proteinExistence type="predicted"/>
<dbReference type="OrthoDB" id="2991597at2"/>
<keyword evidence="1" id="KW-1133">Transmembrane helix</keyword>
<sequence length="85" mass="9459">MSADHYYNLCCKNVGVPVEITCHDGTVHRGIIDRVDRTHVYLRPFDGGPGLDGPGTYYWGWGWGFGAGIALGAIGTLAFLPWFWW</sequence>
<dbReference type="Proteomes" id="UP000245998">
    <property type="component" value="Unassembled WGS sequence"/>
</dbReference>
<protein>
    <submittedName>
        <fullName evidence="2">Uncharacterized protein</fullName>
    </submittedName>
</protein>
<evidence type="ECO:0000313" key="2">
    <source>
        <dbReference type="EMBL" id="PWA10687.1"/>
    </source>
</evidence>
<dbReference type="RefSeq" id="WP_116554951.1">
    <property type="nucleotide sequence ID" value="NZ_QCZG01000021.1"/>
</dbReference>
<accession>A0A2U1JZM4</accession>
<gene>
    <name evidence="2" type="ORF">DCC39_11015</name>
</gene>
<keyword evidence="1" id="KW-0812">Transmembrane</keyword>
<name>A0A2U1JZM4_9BACI</name>
<evidence type="ECO:0000256" key="1">
    <source>
        <dbReference type="SAM" id="Phobius"/>
    </source>
</evidence>
<dbReference type="AlphaFoldDB" id="A0A2U1JZM4"/>
<keyword evidence="1" id="KW-0472">Membrane</keyword>